<protein>
    <submittedName>
        <fullName evidence="1">Uncharacterized protein</fullName>
    </submittedName>
</protein>
<dbReference type="AlphaFoldDB" id="R7Q9Y9"/>
<accession>R7Q9Y9</accession>
<dbReference type="KEGG" id="ccp:CHC_T00003188001"/>
<evidence type="ECO:0000313" key="2">
    <source>
        <dbReference type="Proteomes" id="UP000012073"/>
    </source>
</evidence>
<dbReference type="EMBL" id="HG001700">
    <property type="protein sequence ID" value="CDF34578.1"/>
    <property type="molecule type" value="Genomic_DNA"/>
</dbReference>
<proteinExistence type="predicted"/>
<dbReference type="RefSeq" id="XP_005714397.1">
    <property type="nucleotide sequence ID" value="XM_005714340.1"/>
</dbReference>
<reference evidence="2" key="1">
    <citation type="journal article" date="2013" name="Proc. Natl. Acad. Sci. U.S.A.">
        <title>Genome structure and metabolic features in the red seaweed Chondrus crispus shed light on evolution of the Archaeplastida.</title>
        <authorList>
            <person name="Collen J."/>
            <person name="Porcel B."/>
            <person name="Carre W."/>
            <person name="Ball S.G."/>
            <person name="Chaparro C."/>
            <person name="Tonon T."/>
            <person name="Barbeyron T."/>
            <person name="Michel G."/>
            <person name="Noel B."/>
            <person name="Valentin K."/>
            <person name="Elias M."/>
            <person name="Artiguenave F."/>
            <person name="Arun A."/>
            <person name="Aury J.M."/>
            <person name="Barbosa-Neto J.F."/>
            <person name="Bothwell J.H."/>
            <person name="Bouget F.Y."/>
            <person name="Brillet L."/>
            <person name="Cabello-Hurtado F."/>
            <person name="Capella-Gutierrez S."/>
            <person name="Charrier B."/>
            <person name="Cladiere L."/>
            <person name="Cock J.M."/>
            <person name="Coelho S.M."/>
            <person name="Colleoni C."/>
            <person name="Czjzek M."/>
            <person name="Da Silva C."/>
            <person name="Delage L."/>
            <person name="Denoeud F."/>
            <person name="Deschamps P."/>
            <person name="Dittami S.M."/>
            <person name="Gabaldon T."/>
            <person name="Gachon C.M."/>
            <person name="Groisillier A."/>
            <person name="Herve C."/>
            <person name="Jabbari K."/>
            <person name="Katinka M."/>
            <person name="Kloareg B."/>
            <person name="Kowalczyk N."/>
            <person name="Labadie K."/>
            <person name="Leblanc C."/>
            <person name="Lopez P.J."/>
            <person name="McLachlan D.H."/>
            <person name="Meslet-Cladiere L."/>
            <person name="Moustafa A."/>
            <person name="Nehr Z."/>
            <person name="Nyvall Collen P."/>
            <person name="Panaud O."/>
            <person name="Partensky F."/>
            <person name="Poulain J."/>
            <person name="Rensing S.A."/>
            <person name="Rousvoal S."/>
            <person name="Samson G."/>
            <person name="Symeonidi A."/>
            <person name="Weissenbach J."/>
            <person name="Zambounis A."/>
            <person name="Wincker P."/>
            <person name="Boyen C."/>
        </authorList>
    </citation>
    <scope>NUCLEOTIDE SEQUENCE [LARGE SCALE GENOMIC DNA]</scope>
    <source>
        <strain evidence="2">cv. Stackhouse</strain>
    </source>
</reference>
<organism evidence="1 2">
    <name type="scientific">Chondrus crispus</name>
    <name type="common">Carrageen Irish moss</name>
    <name type="synonym">Polymorpha crispa</name>
    <dbReference type="NCBI Taxonomy" id="2769"/>
    <lineage>
        <taxon>Eukaryota</taxon>
        <taxon>Rhodophyta</taxon>
        <taxon>Florideophyceae</taxon>
        <taxon>Rhodymeniophycidae</taxon>
        <taxon>Gigartinales</taxon>
        <taxon>Gigartinaceae</taxon>
        <taxon>Chondrus</taxon>
    </lineage>
</organism>
<keyword evidence="2" id="KW-1185">Reference proteome</keyword>
<evidence type="ECO:0000313" key="1">
    <source>
        <dbReference type="EMBL" id="CDF34578.1"/>
    </source>
</evidence>
<gene>
    <name evidence="1" type="ORF">CHC_T00003188001</name>
</gene>
<dbReference type="GeneID" id="17322116"/>
<dbReference type="Proteomes" id="UP000012073">
    <property type="component" value="Unassembled WGS sequence"/>
</dbReference>
<sequence length="48" mass="5605">MPLFLCNQRLLPPCLDMRHVYDNRAIILNYIPGALSAHQLMARSPRHF</sequence>
<dbReference type="Gramene" id="CDF34578">
    <property type="protein sequence ID" value="CDF34578"/>
    <property type="gene ID" value="CHC_T00003188001"/>
</dbReference>
<name>R7Q9Y9_CHOCR</name>